<evidence type="ECO:0008006" key="4">
    <source>
        <dbReference type="Google" id="ProtNLM"/>
    </source>
</evidence>
<dbReference type="AlphaFoldDB" id="A0A8T0IJ06"/>
<dbReference type="EMBL" id="CM026423">
    <property type="protein sequence ID" value="KAG0583005.1"/>
    <property type="molecule type" value="Genomic_DNA"/>
</dbReference>
<organism evidence="2 3">
    <name type="scientific">Ceratodon purpureus</name>
    <name type="common">Fire moss</name>
    <name type="synonym">Dicranum purpureum</name>
    <dbReference type="NCBI Taxonomy" id="3225"/>
    <lineage>
        <taxon>Eukaryota</taxon>
        <taxon>Viridiplantae</taxon>
        <taxon>Streptophyta</taxon>
        <taxon>Embryophyta</taxon>
        <taxon>Bryophyta</taxon>
        <taxon>Bryophytina</taxon>
        <taxon>Bryopsida</taxon>
        <taxon>Dicranidae</taxon>
        <taxon>Pseudoditrichales</taxon>
        <taxon>Ditrichaceae</taxon>
        <taxon>Ceratodon</taxon>
    </lineage>
</organism>
<reference evidence="2" key="1">
    <citation type="submission" date="2020-06" db="EMBL/GenBank/DDBJ databases">
        <title>WGS assembly of Ceratodon purpureus strain R40.</title>
        <authorList>
            <person name="Carey S.B."/>
            <person name="Jenkins J."/>
            <person name="Shu S."/>
            <person name="Lovell J.T."/>
            <person name="Sreedasyam A."/>
            <person name="Maumus F."/>
            <person name="Tiley G.P."/>
            <person name="Fernandez-Pozo N."/>
            <person name="Barry K."/>
            <person name="Chen C."/>
            <person name="Wang M."/>
            <person name="Lipzen A."/>
            <person name="Daum C."/>
            <person name="Saski C.A."/>
            <person name="Payton A.C."/>
            <person name="Mcbreen J.C."/>
            <person name="Conrad R.E."/>
            <person name="Kollar L.M."/>
            <person name="Olsson S."/>
            <person name="Huttunen S."/>
            <person name="Landis J.B."/>
            <person name="Wickett N.J."/>
            <person name="Johnson M.G."/>
            <person name="Rensing S.A."/>
            <person name="Grimwood J."/>
            <person name="Schmutz J."/>
            <person name="Mcdaniel S.F."/>
        </authorList>
    </citation>
    <scope>NUCLEOTIDE SEQUENCE</scope>
    <source>
        <strain evidence="2">R40</strain>
    </source>
</reference>
<keyword evidence="3" id="KW-1185">Reference proteome</keyword>
<keyword evidence="1" id="KW-0732">Signal</keyword>
<dbReference type="Pfam" id="PF13668">
    <property type="entry name" value="Ferritin_2"/>
    <property type="match status" value="1"/>
</dbReference>
<protein>
    <recommendedName>
        <fullName evidence="4">Desiccation-related protein PCC13-62</fullName>
    </recommendedName>
</protein>
<dbReference type="PANTHER" id="PTHR31694:SF26">
    <property type="entry name" value="OS05G0151100 PROTEIN"/>
    <property type="match status" value="1"/>
</dbReference>
<dbReference type="InterPro" id="IPR052965">
    <property type="entry name" value="Pigment-catalase-like"/>
</dbReference>
<evidence type="ECO:0000256" key="1">
    <source>
        <dbReference type="SAM" id="SignalP"/>
    </source>
</evidence>
<dbReference type="OrthoDB" id="1001765at2759"/>
<comment type="caution">
    <text evidence="2">The sequence shown here is derived from an EMBL/GenBank/DDBJ whole genome shotgun (WGS) entry which is preliminary data.</text>
</comment>
<feature type="chain" id="PRO_5035784573" description="Desiccation-related protein PCC13-62" evidence="1">
    <location>
        <begin position="32"/>
        <end position="338"/>
    </location>
</feature>
<dbReference type="PANTHER" id="PTHR31694">
    <property type="entry name" value="DESICCATION-LIKE PROTEIN"/>
    <property type="match status" value="1"/>
</dbReference>
<name>A0A8T0IJ06_CERPU</name>
<evidence type="ECO:0000313" key="3">
    <source>
        <dbReference type="Proteomes" id="UP000822688"/>
    </source>
</evidence>
<accession>A0A8T0IJ06</accession>
<evidence type="ECO:0000313" key="2">
    <source>
        <dbReference type="EMBL" id="KAG0583005.1"/>
    </source>
</evidence>
<gene>
    <name evidence="2" type="ORF">KC19_3G101600</name>
</gene>
<dbReference type="Proteomes" id="UP000822688">
    <property type="component" value="Chromosome 3"/>
</dbReference>
<feature type="signal peptide" evidence="1">
    <location>
        <begin position="1"/>
        <end position="31"/>
    </location>
</feature>
<proteinExistence type="predicted"/>
<sequence length="338" mass="36827">MHAAGSLKMGSSGANWVFLVLAVSLVVSASATSDDDELMIGGLNITYSCKKSNGSTVLDKELIEVALNLEYLEAEYFLWGSVGYGLDVEAKYLVDGGPPPIGVQKANLNPYYKDIFYQFGLQEVGHIRAIKALLDYRPHCAFPRTLLDLSKKNWAHTMDEAFLATFGHKLNPPFDPYRNSLNYLISTYTIPYVGLTGYVGSNPLLTGYNSKRLVAGLLAVESGQDAVIRTEMYRMKDKIVPPYKYTVANFSNAISNLRNNLSHALVDEGLVVPKYLGAEMKVTGNILAGDNNSVAYARTAQQVLETVYGTGNASKPGGFFPKGAQGVIAASYLDPDDY</sequence>